<dbReference type="InterPro" id="IPR011701">
    <property type="entry name" value="MFS"/>
</dbReference>
<keyword evidence="3" id="KW-0472">Membrane</keyword>
<accession>A0A1D1US17</accession>
<keyword evidence="6" id="KW-1185">Reference proteome</keyword>
<sequence>MSAPESVALELGPKTDPVKGGNGASPEEKQPVNLQHNEDAKTQHGPDYRRSRTFPGLSNRPSRDQGYAWIILVASCCLYNICDGVSFSMGMFFPYFLETFKESAGKTSWIASIMMANTLLTGPISSYLLYRFGARAVCFFGATLATVGAVISFFATSVFFLMFSLGILTGFGLGCMMLPALVSVTSWFDRRRALAVGASVCAGGLGMFLYSVVMEVLLYEYGLHGAFLVLGGMILNGCVFGLLLHPAPDYFPPLERERKYSVTSQTASRPRFNLRIFRMLYFNMFLASCFLFALGYFPVQIFVTSYVNFDLYLTKTQAAHLFKLISVGNVLGRLIAMVLLDRDSVNKVFAVSISILLAGATVVCSVFCRSYDLMTAFSTSYGLWGGFTFVGLPVVMAEIVGPLQVGVSSGFFVFSLGLAALIGIPGSGYFLEFTEHNYTVLFFVSGGTICVGGLIMATLYVLRTIGRRK</sequence>
<dbReference type="InterPro" id="IPR050327">
    <property type="entry name" value="Proton-linked_MCT"/>
</dbReference>
<reference evidence="5 6" key="1">
    <citation type="journal article" date="2016" name="Nat. Commun.">
        <title>Extremotolerant tardigrade genome and improved radiotolerance of human cultured cells by tardigrade-unique protein.</title>
        <authorList>
            <person name="Hashimoto T."/>
            <person name="Horikawa D.D."/>
            <person name="Saito Y."/>
            <person name="Kuwahara H."/>
            <person name="Kozuka-Hata H."/>
            <person name="Shin-I T."/>
            <person name="Minakuchi Y."/>
            <person name="Ohishi K."/>
            <person name="Motoyama A."/>
            <person name="Aizu T."/>
            <person name="Enomoto A."/>
            <person name="Kondo K."/>
            <person name="Tanaka S."/>
            <person name="Hara Y."/>
            <person name="Koshikawa S."/>
            <person name="Sagara H."/>
            <person name="Miura T."/>
            <person name="Yokobori S."/>
            <person name="Miyagawa K."/>
            <person name="Suzuki Y."/>
            <person name="Kubo T."/>
            <person name="Oyama M."/>
            <person name="Kohara Y."/>
            <person name="Fujiyama A."/>
            <person name="Arakawa K."/>
            <person name="Katayama T."/>
            <person name="Toyoda A."/>
            <person name="Kunieda T."/>
        </authorList>
    </citation>
    <scope>NUCLEOTIDE SEQUENCE [LARGE SCALE GENOMIC DNA]</scope>
    <source>
        <strain evidence="5 6">YOKOZUNA-1</strain>
    </source>
</reference>
<gene>
    <name evidence="5" type="primary">RvY_04550-1</name>
    <name evidence="5" type="synonym">RvY_04550.1</name>
    <name evidence="5" type="ORF">RvY_04550</name>
</gene>
<feature type="transmembrane region" description="Helical" evidence="3">
    <location>
        <begin position="279"/>
        <end position="297"/>
    </location>
</feature>
<feature type="transmembrane region" description="Helical" evidence="3">
    <location>
        <begin position="109"/>
        <end position="130"/>
    </location>
</feature>
<dbReference type="GO" id="GO:0008028">
    <property type="term" value="F:monocarboxylic acid transmembrane transporter activity"/>
    <property type="evidence" value="ECO:0007669"/>
    <property type="project" value="TreeGrafter"/>
</dbReference>
<evidence type="ECO:0000256" key="1">
    <source>
        <dbReference type="ARBA" id="ARBA00004141"/>
    </source>
</evidence>
<keyword evidence="3" id="KW-1133">Transmembrane helix</keyword>
<dbReference type="InterPro" id="IPR036259">
    <property type="entry name" value="MFS_trans_sf"/>
</dbReference>
<comment type="subcellular location">
    <subcellularLocation>
        <location evidence="1">Membrane</location>
        <topology evidence="1">Multi-pass membrane protein</topology>
    </subcellularLocation>
</comment>
<organism evidence="5 6">
    <name type="scientific">Ramazzottius varieornatus</name>
    <name type="common">Water bear</name>
    <name type="synonym">Tardigrade</name>
    <dbReference type="NCBI Taxonomy" id="947166"/>
    <lineage>
        <taxon>Eukaryota</taxon>
        <taxon>Metazoa</taxon>
        <taxon>Ecdysozoa</taxon>
        <taxon>Tardigrada</taxon>
        <taxon>Eutardigrada</taxon>
        <taxon>Parachela</taxon>
        <taxon>Hypsibioidea</taxon>
        <taxon>Ramazzottiidae</taxon>
        <taxon>Ramazzottius</taxon>
    </lineage>
</organism>
<dbReference type="Gene3D" id="1.20.1250.20">
    <property type="entry name" value="MFS general substrate transporter like domains"/>
    <property type="match status" value="2"/>
</dbReference>
<dbReference type="SUPFAM" id="SSF103473">
    <property type="entry name" value="MFS general substrate transporter"/>
    <property type="match status" value="1"/>
</dbReference>
<feature type="region of interest" description="Disordered" evidence="2">
    <location>
        <begin position="1"/>
        <end position="57"/>
    </location>
</feature>
<feature type="transmembrane region" description="Helical" evidence="3">
    <location>
        <begin position="225"/>
        <end position="244"/>
    </location>
</feature>
<dbReference type="Proteomes" id="UP000186922">
    <property type="component" value="Unassembled WGS sequence"/>
</dbReference>
<evidence type="ECO:0000313" key="6">
    <source>
        <dbReference type="Proteomes" id="UP000186922"/>
    </source>
</evidence>
<name>A0A1D1US17_RAMVA</name>
<dbReference type="EMBL" id="BDGG01000002">
    <property type="protein sequence ID" value="GAU92474.1"/>
    <property type="molecule type" value="Genomic_DNA"/>
</dbReference>
<feature type="transmembrane region" description="Helical" evidence="3">
    <location>
        <begin position="194"/>
        <end position="213"/>
    </location>
</feature>
<feature type="domain" description="Major facilitator superfamily (MFS) profile" evidence="4">
    <location>
        <begin position="68"/>
        <end position="465"/>
    </location>
</feature>
<feature type="transmembrane region" description="Helical" evidence="3">
    <location>
        <begin position="317"/>
        <end position="336"/>
    </location>
</feature>
<dbReference type="CDD" id="cd17352">
    <property type="entry name" value="MFS_MCT_SLC16"/>
    <property type="match status" value="1"/>
</dbReference>
<feature type="transmembrane region" description="Helical" evidence="3">
    <location>
        <begin position="67"/>
        <end position="97"/>
    </location>
</feature>
<proteinExistence type="predicted"/>
<evidence type="ECO:0000256" key="3">
    <source>
        <dbReference type="SAM" id="Phobius"/>
    </source>
</evidence>
<dbReference type="PANTHER" id="PTHR11360">
    <property type="entry name" value="MONOCARBOXYLATE TRANSPORTER"/>
    <property type="match status" value="1"/>
</dbReference>
<dbReference type="OrthoDB" id="410267at2759"/>
<dbReference type="InterPro" id="IPR020846">
    <property type="entry name" value="MFS_dom"/>
</dbReference>
<feature type="transmembrane region" description="Helical" evidence="3">
    <location>
        <begin position="411"/>
        <end position="431"/>
    </location>
</feature>
<feature type="transmembrane region" description="Helical" evidence="3">
    <location>
        <begin position="381"/>
        <end position="399"/>
    </location>
</feature>
<dbReference type="GO" id="GO:0016020">
    <property type="term" value="C:membrane"/>
    <property type="evidence" value="ECO:0007669"/>
    <property type="project" value="UniProtKB-SubCell"/>
</dbReference>
<feature type="transmembrane region" description="Helical" evidence="3">
    <location>
        <begin position="137"/>
        <end position="155"/>
    </location>
</feature>
<protein>
    <recommendedName>
        <fullName evidence="4">Major facilitator superfamily (MFS) profile domain-containing protein</fullName>
    </recommendedName>
</protein>
<feature type="compositionally biased region" description="Basic and acidic residues" evidence="2">
    <location>
        <begin position="26"/>
        <end position="50"/>
    </location>
</feature>
<evidence type="ECO:0000313" key="5">
    <source>
        <dbReference type="EMBL" id="GAU92474.1"/>
    </source>
</evidence>
<evidence type="ECO:0000256" key="2">
    <source>
        <dbReference type="SAM" id="MobiDB-lite"/>
    </source>
</evidence>
<dbReference type="AlphaFoldDB" id="A0A1D1US17"/>
<keyword evidence="3" id="KW-0812">Transmembrane</keyword>
<comment type="caution">
    <text evidence="5">The sequence shown here is derived from an EMBL/GenBank/DDBJ whole genome shotgun (WGS) entry which is preliminary data.</text>
</comment>
<dbReference type="PANTHER" id="PTHR11360:SF284">
    <property type="entry name" value="EG:103B4.3 PROTEIN-RELATED"/>
    <property type="match status" value="1"/>
</dbReference>
<feature type="transmembrane region" description="Helical" evidence="3">
    <location>
        <begin position="437"/>
        <end position="462"/>
    </location>
</feature>
<dbReference type="Pfam" id="PF07690">
    <property type="entry name" value="MFS_1"/>
    <property type="match status" value="1"/>
</dbReference>
<feature type="transmembrane region" description="Helical" evidence="3">
    <location>
        <begin position="348"/>
        <end position="369"/>
    </location>
</feature>
<feature type="transmembrane region" description="Helical" evidence="3">
    <location>
        <begin position="161"/>
        <end position="182"/>
    </location>
</feature>
<evidence type="ECO:0000259" key="4">
    <source>
        <dbReference type="PROSITE" id="PS50850"/>
    </source>
</evidence>
<dbReference type="PROSITE" id="PS50850">
    <property type="entry name" value="MFS"/>
    <property type="match status" value="1"/>
</dbReference>